<dbReference type="Proteomes" id="UP001497512">
    <property type="component" value="Chromosome 11"/>
</dbReference>
<protein>
    <submittedName>
        <fullName evidence="1">Uncharacterized protein</fullName>
    </submittedName>
</protein>
<gene>
    <name evidence="1" type="ORF">CSSPTR1EN2_LOCUS3660</name>
</gene>
<keyword evidence="2" id="KW-1185">Reference proteome</keyword>
<reference evidence="1" key="1">
    <citation type="submission" date="2024-02" db="EMBL/GenBank/DDBJ databases">
        <authorList>
            <consortium name="ELIXIR-Norway"/>
            <consortium name="Elixir Norway"/>
        </authorList>
    </citation>
    <scope>NUCLEOTIDE SEQUENCE</scope>
</reference>
<evidence type="ECO:0000313" key="1">
    <source>
        <dbReference type="EMBL" id="CAK9196809.1"/>
    </source>
</evidence>
<sequence length="90" mass="9649">MRTDESGGAESGNGFVERDHSCMVSCLLGLRLAAISVPLTFIANGFYGLTNAFQKHFTLEVHEVGIVRLIAAAISIKIDVLILRTLNCAA</sequence>
<accession>A0ABP0THN4</accession>
<proteinExistence type="predicted"/>
<organism evidence="1 2">
    <name type="scientific">Sphagnum troendelagicum</name>
    <dbReference type="NCBI Taxonomy" id="128251"/>
    <lineage>
        <taxon>Eukaryota</taxon>
        <taxon>Viridiplantae</taxon>
        <taxon>Streptophyta</taxon>
        <taxon>Embryophyta</taxon>
        <taxon>Bryophyta</taxon>
        <taxon>Sphagnophytina</taxon>
        <taxon>Sphagnopsida</taxon>
        <taxon>Sphagnales</taxon>
        <taxon>Sphagnaceae</taxon>
        <taxon>Sphagnum</taxon>
    </lineage>
</organism>
<name>A0ABP0THN4_9BRYO</name>
<dbReference type="EMBL" id="OZ019903">
    <property type="protein sequence ID" value="CAK9196809.1"/>
    <property type="molecule type" value="Genomic_DNA"/>
</dbReference>
<evidence type="ECO:0000313" key="2">
    <source>
        <dbReference type="Proteomes" id="UP001497512"/>
    </source>
</evidence>